<dbReference type="OrthoDB" id="112488at2"/>
<evidence type="ECO:0000313" key="3">
    <source>
        <dbReference type="Proteomes" id="UP000265955"/>
    </source>
</evidence>
<dbReference type="NCBIfam" id="NF005460">
    <property type="entry name" value="PRK07056.1"/>
    <property type="match status" value="1"/>
</dbReference>
<feature type="domain" description="Amidase" evidence="1">
    <location>
        <begin position="27"/>
        <end position="426"/>
    </location>
</feature>
<name>A0A3A3G8J0_9BURK</name>
<dbReference type="InterPro" id="IPR000120">
    <property type="entry name" value="Amidase"/>
</dbReference>
<dbReference type="Pfam" id="PF01425">
    <property type="entry name" value="Amidase"/>
    <property type="match status" value="1"/>
</dbReference>
<reference evidence="3" key="1">
    <citation type="submission" date="2018-09" db="EMBL/GenBank/DDBJ databases">
        <authorList>
            <person name="Zhu H."/>
        </authorList>
    </citation>
    <scope>NUCLEOTIDE SEQUENCE [LARGE SCALE GENOMIC DNA]</scope>
    <source>
        <strain evidence="3">K1R23-30</strain>
    </source>
</reference>
<gene>
    <name evidence="2" type="ORF">D3871_08070</name>
</gene>
<dbReference type="Proteomes" id="UP000265955">
    <property type="component" value="Unassembled WGS sequence"/>
</dbReference>
<accession>A0A3A3G8J0</accession>
<dbReference type="InterPro" id="IPR036928">
    <property type="entry name" value="AS_sf"/>
</dbReference>
<dbReference type="EC" id="3.5.1.4" evidence="2"/>
<sequence>MNPLTSKSIPALARYSRHSLVDVCLEEAEKTKSVFTRLYPDAARAAGDHADAMRAAGVELSPLAGLPVSIKDLVDIAGETTMAGSTALRDTPVATSDAPVVKRLRIAGAAIVGKTNMTEFAFSGVGLNPHYGTPVNPADDEIARIPGGSSSGAAVSVATGLCVAAIGSDTGGSIRIPAALCGIVGFKPTARRVPTAGTIPLSTTLDTICAMARSVDDCILVDSIIADNSLSIPDLPLAGIRLAVPATVMLDTLDSHVAASFSRALALLSAAGAKIVDVSFTLLGEAADLNQFSGAESFAWHRGLLAARESEYDARVAKRIKSGAAMSAADYIDLHKKRRDWITRMEDALGPFDSLIMPTVPIVAPPIAELEASEEAFFKANGLLLRNPSAINLLDGCAVSLPCHEEGSLPVGLMIAGPAMADRKVLAVARAVENALQSNQ</sequence>
<dbReference type="SUPFAM" id="SSF75304">
    <property type="entry name" value="Amidase signature (AS) enzymes"/>
    <property type="match status" value="1"/>
</dbReference>
<dbReference type="InterPro" id="IPR023631">
    <property type="entry name" value="Amidase_dom"/>
</dbReference>
<dbReference type="RefSeq" id="WP_119768417.1">
    <property type="nucleotide sequence ID" value="NZ_QYUO01000001.1"/>
</dbReference>
<dbReference type="PANTHER" id="PTHR11895:SF176">
    <property type="entry name" value="AMIDASE AMID-RELATED"/>
    <property type="match status" value="1"/>
</dbReference>
<dbReference type="GO" id="GO:0004040">
    <property type="term" value="F:amidase activity"/>
    <property type="evidence" value="ECO:0007669"/>
    <property type="project" value="UniProtKB-EC"/>
</dbReference>
<dbReference type="Gene3D" id="3.90.1300.10">
    <property type="entry name" value="Amidase signature (AS) domain"/>
    <property type="match status" value="1"/>
</dbReference>
<dbReference type="PANTHER" id="PTHR11895">
    <property type="entry name" value="TRANSAMIDASE"/>
    <property type="match status" value="1"/>
</dbReference>
<evidence type="ECO:0000259" key="1">
    <source>
        <dbReference type="Pfam" id="PF01425"/>
    </source>
</evidence>
<comment type="caution">
    <text evidence="2">The sequence shown here is derived from an EMBL/GenBank/DDBJ whole genome shotgun (WGS) entry which is preliminary data.</text>
</comment>
<organism evidence="2 3">
    <name type="scientific">Noviherbaspirillum saxi</name>
    <dbReference type="NCBI Taxonomy" id="2320863"/>
    <lineage>
        <taxon>Bacteria</taxon>
        <taxon>Pseudomonadati</taxon>
        <taxon>Pseudomonadota</taxon>
        <taxon>Betaproteobacteria</taxon>
        <taxon>Burkholderiales</taxon>
        <taxon>Oxalobacteraceae</taxon>
        <taxon>Noviherbaspirillum</taxon>
    </lineage>
</organism>
<keyword evidence="2" id="KW-0378">Hydrolase</keyword>
<dbReference type="EMBL" id="QYUO01000001">
    <property type="protein sequence ID" value="RJF98465.1"/>
    <property type="molecule type" value="Genomic_DNA"/>
</dbReference>
<dbReference type="AlphaFoldDB" id="A0A3A3G8J0"/>
<dbReference type="InterPro" id="IPR020556">
    <property type="entry name" value="Amidase_CS"/>
</dbReference>
<proteinExistence type="predicted"/>
<evidence type="ECO:0000313" key="2">
    <source>
        <dbReference type="EMBL" id="RJF98465.1"/>
    </source>
</evidence>
<protein>
    <submittedName>
        <fullName evidence="2">Amidase</fullName>
        <ecNumber evidence="2">3.5.1.4</ecNumber>
    </submittedName>
</protein>
<keyword evidence="3" id="KW-1185">Reference proteome</keyword>
<dbReference type="PROSITE" id="PS00571">
    <property type="entry name" value="AMIDASES"/>
    <property type="match status" value="1"/>
</dbReference>